<gene>
    <name evidence="2" type="ORF">BCR33DRAFT_245086</name>
</gene>
<dbReference type="AlphaFoldDB" id="A0A1Y2C9L1"/>
<protein>
    <submittedName>
        <fullName evidence="2">Uncharacterized protein</fullName>
    </submittedName>
</protein>
<organism evidence="2 3">
    <name type="scientific">Rhizoclosmatium globosum</name>
    <dbReference type="NCBI Taxonomy" id="329046"/>
    <lineage>
        <taxon>Eukaryota</taxon>
        <taxon>Fungi</taxon>
        <taxon>Fungi incertae sedis</taxon>
        <taxon>Chytridiomycota</taxon>
        <taxon>Chytridiomycota incertae sedis</taxon>
        <taxon>Chytridiomycetes</taxon>
        <taxon>Chytridiales</taxon>
        <taxon>Chytriomycetaceae</taxon>
        <taxon>Rhizoclosmatium</taxon>
    </lineage>
</organism>
<comment type="caution">
    <text evidence="2">The sequence shown here is derived from an EMBL/GenBank/DDBJ whole genome shotgun (WGS) entry which is preliminary data.</text>
</comment>
<evidence type="ECO:0000313" key="2">
    <source>
        <dbReference type="EMBL" id="ORY43626.1"/>
    </source>
</evidence>
<evidence type="ECO:0000313" key="3">
    <source>
        <dbReference type="Proteomes" id="UP000193642"/>
    </source>
</evidence>
<reference evidence="2 3" key="1">
    <citation type="submission" date="2016-07" db="EMBL/GenBank/DDBJ databases">
        <title>Pervasive Adenine N6-methylation of Active Genes in Fungi.</title>
        <authorList>
            <consortium name="DOE Joint Genome Institute"/>
            <person name="Mondo S.J."/>
            <person name="Dannebaum R.O."/>
            <person name="Kuo R.C."/>
            <person name="Labutti K."/>
            <person name="Haridas S."/>
            <person name="Kuo A."/>
            <person name="Salamov A."/>
            <person name="Ahrendt S.R."/>
            <person name="Lipzen A."/>
            <person name="Sullivan W."/>
            <person name="Andreopoulos W.B."/>
            <person name="Clum A."/>
            <person name="Lindquist E."/>
            <person name="Daum C."/>
            <person name="Ramamoorthy G.K."/>
            <person name="Gryganskyi A."/>
            <person name="Culley D."/>
            <person name="Magnuson J.K."/>
            <person name="James T.Y."/>
            <person name="O'Malley M.A."/>
            <person name="Stajich J.E."/>
            <person name="Spatafora J.W."/>
            <person name="Visel A."/>
            <person name="Grigoriev I.V."/>
        </authorList>
    </citation>
    <scope>NUCLEOTIDE SEQUENCE [LARGE SCALE GENOMIC DNA]</scope>
    <source>
        <strain evidence="2 3">JEL800</strain>
    </source>
</reference>
<name>A0A1Y2C9L1_9FUNG</name>
<feature type="compositionally biased region" description="Acidic residues" evidence="1">
    <location>
        <begin position="85"/>
        <end position="108"/>
    </location>
</feature>
<feature type="region of interest" description="Disordered" evidence="1">
    <location>
        <begin position="53"/>
        <end position="117"/>
    </location>
</feature>
<accession>A0A1Y2C9L1</accession>
<dbReference type="Proteomes" id="UP000193642">
    <property type="component" value="Unassembled WGS sequence"/>
</dbReference>
<feature type="compositionally biased region" description="Basic and acidic residues" evidence="1">
    <location>
        <begin position="61"/>
        <end position="84"/>
    </location>
</feature>
<proteinExistence type="predicted"/>
<feature type="region of interest" description="Disordered" evidence="1">
    <location>
        <begin position="155"/>
        <end position="179"/>
    </location>
</feature>
<dbReference type="EMBL" id="MCGO01000024">
    <property type="protein sequence ID" value="ORY43626.1"/>
    <property type="molecule type" value="Genomic_DNA"/>
</dbReference>
<sequence length="179" mass="20321">MGAVETSDHLSCTKPPIQSCLHLRWYIPFVFNKHRVTLPQFVFFLSNQTNETKPNVVLDRPPPKSDWRRANRTNDDESLGHESDAMDSDVLTDDGDDEWESENSNIDEGEGKGKTTRKWETGWSLNGARTMIQRTKNGTRATKNTNTLTFSQTMTTKNTQSMKTKSLQIDQASTNLPVQ</sequence>
<evidence type="ECO:0000256" key="1">
    <source>
        <dbReference type="SAM" id="MobiDB-lite"/>
    </source>
</evidence>
<keyword evidence="3" id="KW-1185">Reference proteome</keyword>